<keyword evidence="2" id="KW-1185">Reference proteome</keyword>
<dbReference type="EMBL" id="JIBK01000010">
    <property type="protein sequence ID" value="POM83163.1"/>
    <property type="molecule type" value="Genomic_DNA"/>
</dbReference>
<comment type="caution">
    <text evidence="1">The sequence shown here is derived from an EMBL/GenBank/DDBJ whole genome shotgun (WGS) entry which is preliminary data.</text>
</comment>
<organism evidence="1 2">
    <name type="scientific">Cryptosporidium meleagridis</name>
    <dbReference type="NCBI Taxonomy" id="93969"/>
    <lineage>
        <taxon>Eukaryota</taxon>
        <taxon>Sar</taxon>
        <taxon>Alveolata</taxon>
        <taxon>Apicomplexa</taxon>
        <taxon>Conoidasida</taxon>
        <taxon>Coccidia</taxon>
        <taxon>Eucoccidiorida</taxon>
        <taxon>Eimeriorina</taxon>
        <taxon>Cryptosporidiidae</taxon>
        <taxon>Cryptosporidium</taxon>
    </lineage>
</organism>
<accession>A0A2P4YZE1</accession>
<gene>
    <name evidence="1" type="ORF">CmeUKMEL1_06020</name>
</gene>
<proteinExistence type="predicted"/>
<dbReference type="OrthoDB" id="339957at2759"/>
<dbReference type="Proteomes" id="UP000236928">
    <property type="component" value="Unassembled WGS sequence"/>
</dbReference>
<sequence length="96" mass="11293">MENSDSVVKRNISENQEMETEIQLDKESLNVILEEGENFYPLLESSIEDEMMNNKVDLSSYMDKFKQLHESKVRSMNLEQIEYYCKEFVEALEGGK</sequence>
<dbReference type="AlphaFoldDB" id="A0A2P4YZE1"/>
<reference evidence="1 2" key="1">
    <citation type="submission" date="2014-04" db="EMBL/GenBank/DDBJ databases">
        <title>Comparative Genomics of Cryptosporidium Species.</title>
        <authorList>
            <person name="Silva J.C."/>
            <person name="Su Q."/>
            <person name="Chalmers R."/>
            <person name="Chibucos M.C."/>
            <person name="Elwin K."/>
            <person name="Godinez A."/>
            <person name="Guo F."/>
            <person name="Huynh K."/>
            <person name="Orvis J."/>
            <person name="Ott S."/>
            <person name="Sadzewicz L."/>
            <person name="Sengamalay N."/>
            <person name="Shetty A."/>
            <person name="Sun M."/>
            <person name="Tallon L."/>
            <person name="Xiao L."/>
            <person name="Zhang H."/>
            <person name="Fraser C.M."/>
            <person name="Zhu G."/>
            <person name="Kissinger J."/>
            <person name="Widmer G."/>
        </authorList>
    </citation>
    <scope>NUCLEOTIDE SEQUENCE [LARGE SCALE GENOMIC DNA]</scope>
    <source>
        <strain evidence="1 2">UKMEL1</strain>
    </source>
</reference>
<dbReference type="VEuPathDB" id="CryptoDB:CmeUKMEL1_06020"/>
<evidence type="ECO:0000313" key="1">
    <source>
        <dbReference type="EMBL" id="POM83163.1"/>
    </source>
</evidence>
<evidence type="ECO:0000313" key="2">
    <source>
        <dbReference type="Proteomes" id="UP000236928"/>
    </source>
</evidence>
<name>A0A2P4YZE1_9CRYT</name>
<protein>
    <submittedName>
        <fullName evidence="1">Uncharacterized protein</fullName>
    </submittedName>
</protein>